<organism evidence="2 3">
    <name type="scientific">Tulasnella calospora MUT 4182</name>
    <dbReference type="NCBI Taxonomy" id="1051891"/>
    <lineage>
        <taxon>Eukaryota</taxon>
        <taxon>Fungi</taxon>
        <taxon>Dikarya</taxon>
        <taxon>Basidiomycota</taxon>
        <taxon>Agaricomycotina</taxon>
        <taxon>Agaricomycetes</taxon>
        <taxon>Cantharellales</taxon>
        <taxon>Tulasnellaceae</taxon>
        <taxon>Tulasnella</taxon>
    </lineage>
</organism>
<feature type="region of interest" description="Disordered" evidence="1">
    <location>
        <begin position="1"/>
        <end position="42"/>
    </location>
</feature>
<gene>
    <name evidence="2" type="ORF">M407DRAFT_21097</name>
</gene>
<reference evidence="3" key="2">
    <citation type="submission" date="2015-01" db="EMBL/GenBank/DDBJ databases">
        <title>Evolutionary Origins and Diversification of the Mycorrhizal Mutualists.</title>
        <authorList>
            <consortium name="DOE Joint Genome Institute"/>
            <consortium name="Mycorrhizal Genomics Consortium"/>
            <person name="Kohler A."/>
            <person name="Kuo A."/>
            <person name="Nagy L.G."/>
            <person name="Floudas D."/>
            <person name="Copeland A."/>
            <person name="Barry K.W."/>
            <person name="Cichocki N."/>
            <person name="Veneault-Fourrey C."/>
            <person name="LaButti K."/>
            <person name="Lindquist E.A."/>
            <person name="Lipzen A."/>
            <person name="Lundell T."/>
            <person name="Morin E."/>
            <person name="Murat C."/>
            <person name="Riley R."/>
            <person name="Ohm R."/>
            <person name="Sun H."/>
            <person name="Tunlid A."/>
            <person name="Henrissat B."/>
            <person name="Grigoriev I.V."/>
            <person name="Hibbett D.S."/>
            <person name="Martin F."/>
        </authorList>
    </citation>
    <scope>NUCLEOTIDE SEQUENCE [LARGE SCALE GENOMIC DNA]</scope>
    <source>
        <strain evidence="3">MUT 4182</strain>
    </source>
</reference>
<dbReference type="AlphaFoldDB" id="A0A0C3QQL0"/>
<dbReference type="EMBL" id="KN822978">
    <property type="protein sequence ID" value="KIO29844.1"/>
    <property type="molecule type" value="Genomic_DNA"/>
</dbReference>
<dbReference type="PANTHER" id="PTHR43591:SF10">
    <property type="entry name" value="ABC TRANSMEMBRANE TYPE-1 DOMAIN-CONTAINING PROTEIN-RELATED"/>
    <property type="match status" value="1"/>
</dbReference>
<evidence type="ECO:0000313" key="2">
    <source>
        <dbReference type="EMBL" id="KIO29844.1"/>
    </source>
</evidence>
<feature type="compositionally biased region" description="Polar residues" evidence="1">
    <location>
        <begin position="12"/>
        <end position="23"/>
    </location>
</feature>
<dbReference type="Pfam" id="PF13489">
    <property type="entry name" value="Methyltransf_23"/>
    <property type="match status" value="1"/>
</dbReference>
<dbReference type="PANTHER" id="PTHR43591">
    <property type="entry name" value="METHYLTRANSFERASE"/>
    <property type="match status" value="1"/>
</dbReference>
<proteinExistence type="predicted"/>
<feature type="region of interest" description="Disordered" evidence="1">
    <location>
        <begin position="57"/>
        <end position="77"/>
    </location>
</feature>
<dbReference type="InterPro" id="IPR029063">
    <property type="entry name" value="SAM-dependent_MTases_sf"/>
</dbReference>
<dbReference type="SUPFAM" id="SSF53335">
    <property type="entry name" value="S-adenosyl-L-methionine-dependent methyltransferases"/>
    <property type="match status" value="1"/>
</dbReference>
<protein>
    <recommendedName>
        <fullName evidence="4">Methyltransferase domain-containing protein</fullName>
    </recommendedName>
</protein>
<dbReference type="HOGENOM" id="CLU_010595_5_2_1"/>
<dbReference type="GO" id="GO:0008168">
    <property type="term" value="F:methyltransferase activity"/>
    <property type="evidence" value="ECO:0007669"/>
    <property type="project" value="TreeGrafter"/>
</dbReference>
<evidence type="ECO:0000256" key="1">
    <source>
        <dbReference type="SAM" id="MobiDB-lite"/>
    </source>
</evidence>
<evidence type="ECO:0008006" key="4">
    <source>
        <dbReference type="Google" id="ProtNLM"/>
    </source>
</evidence>
<accession>A0A0C3QQL0</accession>
<keyword evidence="3" id="KW-1185">Reference proteome</keyword>
<dbReference type="CDD" id="cd02440">
    <property type="entry name" value="AdoMet_MTases"/>
    <property type="match status" value="1"/>
</dbReference>
<feature type="compositionally biased region" description="Acidic residues" evidence="1">
    <location>
        <begin position="26"/>
        <end position="36"/>
    </location>
</feature>
<reference evidence="2 3" key="1">
    <citation type="submission" date="2014-04" db="EMBL/GenBank/DDBJ databases">
        <authorList>
            <consortium name="DOE Joint Genome Institute"/>
            <person name="Kuo A."/>
            <person name="Girlanda M."/>
            <person name="Perotto S."/>
            <person name="Kohler A."/>
            <person name="Nagy L.G."/>
            <person name="Floudas D."/>
            <person name="Copeland A."/>
            <person name="Barry K.W."/>
            <person name="Cichocki N."/>
            <person name="Veneault-Fourrey C."/>
            <person name="LaButti K."/>
            <person name="Lindquist E.A."/>
            <person name="Lipzen A."/>
            <person name="Lundell T."/>
            <person name="Morin E."/>
            <person name="Murat C."/>
            <person name="Sun H."/>
            <person name="Tunlid A."/>
            <person name="Henrissat B."/>
            <person name="Grigoriev I.V."/>
            <person name="Hibbett D.S."/>
            <person name="Martin F."/>
            <person name="Nordberg H.P."/>
            <person name="Cantor M.N."/>
            <person name="Hua S.X."/>
        </authorList>
    </citation>
    <scope>NUCLEOTIDE SEQUENCE [LARGE SCALE GENOMIC DNA]</scope>
    <source>
        <strain evidence="2 3">MUT 4182</strain>
    </source>
</reference>
<dbReference type="Proteomes" id="UP000054248">
    <property type="component" value="Unassembled WGS sequence"/>
</dbReference>
<dbReference type="STRING" id="1051891.A0A0C3QQL0"/>
<dbReference type="Gene3D" id="3.40.50.150">
    <property type="entry name" value="Vaccinia Virus protein VP39"/>
    <property type="match status" value="1"/>
</dbReference>
<dbReference type="OrthoDB" id="2013972at2759"/>
<evidence type="ECO:0000313" key="3">
    <source>
        <dbReference type="Proteomes" id="UP000054248"/>
    </source>
</evidence>
<name>A0A0C3QQL0_9AGAM</name>
<sequence>MADNPFSPRASGYSSYPTPSYQLGNDADDELDSDDDRSERGNYQKMMYHSELFFGAEDSENTSEDSSSGRNSPAPSVYSYHSSIDGSVLLRDLHGRVINSTSERYALPADVEEHGRLDIQHEMLKRKRNGLFFAQQPVRRALAAREGVERACLDIGSGSGSWLFDMAKQFPHVDFLGIDLAPANLNMTPPPNCRFECDDVNLGITHYKNCFDVIHISCVTPGIENYRKLMDEVAECLRPGGVYLTVEGDMNVHDENGDLVPELNEGEPGFTWTLRLVYAVREAMRARGPGNDNATKIYTFLQEQGPIWKTIGQKVIYIPVGPWEEKMSDKDRLTSEMMRQNFLRMVQSVRPLLLSFGYFEETVDKWSAGAIDEIENMKNKYYVRWLFTWAVKPGKP</sequence>